<evidence type="ECO:0000256" key="2">
    <source>
        <dbReference type="ARBA" id="ARBA00023012"/>
    </source>
</evidence>
<dbReference type="InterPro" id="IPR011006">
    <property type="entry name" value="CheY-like_superfamily"/>
</dbReference>
<dbReference type="GO" id="GO:0006355">
    <property type="term" value="P:regulation of DNA-templated transcription"/>
    <property type="evidence" value="ECO:0007669"/>
    <property type="project" value="InterPro"/>
</dbReference>
<protein>
    <submittedName>
        <fullName evidence="10">Transcriptional regulator</fullName>
    </submittedName>
</protein>
<dbReference type="EMBL" id="MLFK01000009">
    <property type="protein sequence ID" value="OIV40534.1"/>
    <property type="molecule type" value="Genomic_DNA"/>
</dbReference>
<dbReference type="PANTHER" id="PTHR48111">
    <property type="entry name" value="REGULATOR OF RPOS"/>
    <property type="match status" value="1"/>
</dbReference>
<dbReference type="InterPro" id="IPR039420">
    <property type="entry name" value="WalR-like"/>
</dbReference>
<dbReference type="SMART" id="SM00100">
    <property type="entry name" value="cNMP"/>
    <property type="match status" value="1"/>
</dbReference>
<dbReference type="InterPro" id="IPR012318">
    <property type="entry name" value="HTH_CRP"/>
</dbReference>
<feature type="domain" description="Cyclic nucleotide-binding" evidence="7">
    <location>
        <begin position="149"/>
        <end position="243"/>
    </location>
</feature>
<evidence type="ECO:0000256" key="1">
    <source>
        <dbReference type="ARBA" id="ARBA00022553"/>
    </source>
</evidence>
<dbReference type="PRINTS" id="PR00034">
    <property type="entry name" value="HTHCRP"/>
</dbReference>
<feature type="modified residue" description="4-aspartylphosphate" evidence="6">
    <location>
        <position position="52"/>
    </location>
</feature>
<dbReference type="InterPro" id="IPR036390">
    <property type="entry name" value="WH_DNA-bd_sf"/>
</dbReference>
<dbReference type="SMART" id="SM00448">
    <property type="entry name" value="REC"/>
    <property type="match status" value="1"/>
</dbReference>
<evidence type="ECO:0000256" key="6">
    <source>
        <dbReference type="PROSITE-ProRule" id="PRU00169"/>
    </source>
</evidence>
<dbReference type="Gene3D" id="1.10.10.10">
    <property type="entry name" value="Winged helix-like DNA-binding domain superfamily/Winged helix DNA-binding domain"/>
    <property type="match status" value="1"/>
</dbReference>
<feature type="domain" description="Response regulatory" evidence="8">
    <location>
        <begin position="3"/>
        <end position="119"/>
    </location>
</feature>
<dbReference type="RefSeq" id="WP_071637736.1">
    <property type="nucleotide sequence ID" value="NZ_MLFK01000009.1"/>
</dbReference>
<dbReference type="Proteomes" id="UP000182826">
    <property type="component" value="Unassembled WGS sequence"/>
</dbReference>
<dbReference type="SUPFAM" id="SSF52172">
    <property type="entry name" value="CheY-like"/>
    <property type="match status" value="1"/>
</dbReference>
<dbReference type="GO" id="GO:0032993">
    <property type="term" value="C:protein-DNA complex"/>
    <property type="evidence" value="ECO:0007669"/>
    <property type="project" value="TreeGrafter"/>
</dbReference>
<dbReference type="InterPro" id="IPR014710">
    <property type="entry name" value="RmlC-like_jellyroll"/>
</dbReference>
<gene>
    <name evidence="10" type="ORF">BKM63_16770</name>
</gene>
<keyword evidence="1 6" id="KW-0597">Phosphoprotein</keyword>
<dbReference type="InterPro" id="IPR018490">
    <property type="entry name" value="cNMP-bd_dom_sf"/>
</dbReference>
<reference evidence="10 11" key="1">
    <citation type="submission" date="2016-10" db="EMBL/GenBank/DDBJ databases">
        <title>Draft Genome Sequence of Rhizobacteria Flavobacterium johnsoniae CI04.</title>
        <authorList>
            <person name="Bravo J.I."/>
            <person name="Lozano G.L."/>
            <person name="Handelsman J."/>
        </authorList>
    </citation>
    <scope>NUCLEOTIDE SEQUENCE [LARGE SCALE GENOMIC DNA]</scope>
    <source>
        <strain evidence="10 11">CI04</strain>
    </source>
</reference>
<name>A0A1J7BPA2_FLAJO</name>
<dbReference type="SUPFAM" id="SSF51206">
    <property type="entry name" value="cAMP-binding domain-like"/>
    <property type="match status" value="1"/>
</dbReference>
<dbReference type="GO" id="GO:0000156">
    <property type="term" value="F:phosphorelay response regulator activity"/>
    <property type="evidence" value="ECO:0007669"/>
    <property type="project" value="TreeGrafter"/>
</dbReference>
<dbReference type="OrthoDB" id="9127033at2"/>
<dbReference type="Pfam" id="PF13545">
    <property type="entry name" value="HTH_Crp_2"/>
    <property type="match status" value="1"/>
</dbReference>
<keyword evidence="11" id="KW-1185">Reference proteome</keyword>
<sequence length="349" mass="39700">MTKILIIEDNDNIRENVVEILELSGYEVFASDNGKAGVETALKVKPDIVLCDIMMPELDGYGVLHILQKNPETQTTPVIFLTAKAERADIRKGMELGVDDYLTKPFDDLELLRAIEARLKKQELQQLFYGQTAENLNTLISKEDGLVKLKEIMLERSTRHYKKNQYIHYEGDHVTGIYYIISGKVKTVKLTEEGRELITGVYKENDYLDISILFSNDTYNDTTIALEETVLSFLPTEQLDKLLFIYPDVGAKFIKILANDMREKEVRLLQIAYMSVRKRIAQGIVHLVVQHGMDDSSIKFSRDDLAAFSGTSPETVSRTLSDFREEGLIEKTASTIHVLNLDKLSKIKN</sequence>
<dbReference type="PROSITE" id="PS51063">
    <property type="entry name" value="HTH_CRP_2"/>
    <property type="match status" value="1"/>
</dbReference>
<proteinExistence type="predicted"/>
<dbReference type="Pfam" id="PF00027">
    <property type="entry name" value="cNMP_binding"/>
    <property type="match status" value="1"/>
</dbReference>
<accession>A0A1J7BPA2</accession>
<evidence type="ECO:0000259" key="8">
    <source>
        <dbReference type="PROSITE" id="PS50110"/>
    </source>
</evidence>
<feature type="domain" description="HTH crp-type" evidence="9">
    <location>
        <begin position="274"/>
        <end position="342"/>
    </location>
</feature>
<evidence type="ECO:0000256" key="3">
    <source>
        <dbReference type="ARBA" id="ARBA00023015"/>
    </source>
</evidence>
<dbReference type="CDD" id="cd00038">
    <property type="entry name" value="CAP_ED"/>
    <property type="match status" value="1"/>
</dbReference>
<dbReference type="SUPFAM" id="SSF46785">
    <property type="entry name" value="Winged helix' DNA-binding domain"/>
    <property type="match status" value="1"/>
</dbReference>
<keyword evidence="2" id="KW-0902">Two-component regulatory system</keyword>
<dbReference type="Pfam" id="PF00072">
    <property type="entry name" value="Response_reg"/>
    <property type="match status" value="1"/>
</dbReference>
<dbReference type="InterPro" id="IPR000595">
    <property type="entry name" value="cNMP-bd_dom"/>
</dbReference>
<organism evidence="10 11">
    <name type="scientific">Flavobacterium johnsoniae</name>
    <name type="common">Cytophaga johnsonae</name>
    <dbReference type="NCBI Taxonomy" id="986"/>
    <lineage>
        <taxon>Bacteria</taxon>
        <taxon>Pseudomonadati</taxon>
        <taxon>Bacteroidota</taxon>
        <taxon>Flavobacteriia</taxon>
        <taxon>Flavobacteriales</taxon>
        <taxon>Flavobacteriaceae</taxon>
        <taxon>Flavobacterium</taxon>
    </lineage>
</organism>
<evidence type="ECO:0000259" key="9">
    <source>
        <dbReference type="PROSITE" id="PS51063"/>
    </source>
</evidence>
<keyword evidence="5" id="KW-0804">Transcription</keyword>
<comment type="caution">
    <text evidence="10">The sequence shown here is derived from an EMBL/GenBank/DDBJ whole genome shotgun (WGS) entry which is preliminary data.</text>
</comment>
<evidence type="ECO:0000313" key="10">
    <source>
        <dbReference type="EMBL" id="OIV40534.1"/>
    </source>
</evidence>
<dbReference type="Gene3D" id="3.40.50.2300">
    <property type="match status" value="1"/>
</dbReference>
<dbReference type="InterPro" id="IPR036388">
    <property type="entry name" value="WH-like_DNA-bd_sf"/>
</dbReference>
<dbReference type="GO" id="GO:0000976">
    <property type="term" value="F:transcription cis-regulatory region binding"/>
    <property type="evidence" value="ECO:0007669"/>
    <property type="project" value="TreeGrafter"/>
</dbReference>
<evidence type="ECO:0000259" key="7">
    <source>
        <dbReference type="PROSITE" id="PS50042"/>
    </source>
</evidence>
<dbReference type="Gene3D" id="2.60.120.10">
    <property type="entry name" value="Jelly Rolls"/>
    <property type="match status" value="1"/>
</dbReference>
<evidence type="ECO:0000313" key="11">
    <source>
        <dbReference type="Proteomes" id="UP000182826"/>
    </source>
</evidence>
<keyword evidence="3" id="KW-0805">Transcription regulation</keyword>
<keyword evidence="4" id="KW-0238">DNA-binding</keyword>
<dbReference type="SMART" id="SM00419">
    <property type="entry name" value="HTH_CRP"/>
    <property type="match status" value="1"/>
</dbReference>
<dbReference type="PANTHER" id="PTHR48111:SF1">
    <property type="entry name" value="TWO-COMPONENT RESPONSE REGULATOR ORR33"/>
    <property type="match status" value="1"/>
</dbReference>
<dbReference type="InterPro" id="IPR001789">
    <property type="entry name" value="Sig_transdc_resp-reg_receiver"/>
</dbReference>
<evidence type="ECO:0000256" key="4">
    <source>
        <dbReference type="ARBA" id="ARBA00023125"/>
    </source>
</evidence>
<dbReference type="PROSITE" id="PS50110">
    <property type="entry name" value="RESPONSE_REGULATORY"/>
    <property type="match status" value="1"/>
</dbReference>
<dbReference type="AlphaFoldDB" id="A0A1J7BPA2"/>
<evidence type="ECO:0000256" key="5">
    <source>
        <dbReference type="ARBA" id="ARBA00023163"/>
    </source>
</evidence>
<dbReference type="GO" id="GO:0005829">
    <property type="term" value="C:cytosol"/>
    <property type="evidence" value="ECO:0007669"/>
    <property type="project" value="TreeGrafter"/>
</dbReference>
<dbReference type="PROSITE" id="PS50042">
    <property type="entry name" value="CNMP_BINDING_3"/>
    <property type="match status" value="1"/>
</dbReference>